<evidence type="ECO:0000259" key="13">
    <source>
        <dbReference type="Pfam" id="PF21901"/>
    </source>
</evidence>
<protein>
    <recommendedName>
        <fullName evidence="16">Transmembrane protein 87A</fullName>
    </recommendedName>
</protein>
<feature type="domain" description="GOST seven transmembrane" evidence="12">
    <location>
        <begin position="201"/>
        <end position="444"/>
    </location>
</feature>
<feature type="transmembrane region" description="Helical" evidence="10">
    <location>
        <begin position="420"/>
        <end position="437"/>
    </location>
</feature>
<evidence type="ECO:0000256" key="3">
    <source>
        <dbReference type="ARBA" id="ARBA00022729"/>
    </source>
</evidence>
<feature type="transmembrane region" description="Helical" evidence="10">
    <location>
        <begin position="282"/>
        <end position="298"/>
    </location>
</feature>
<evidence type="ECO:0000256" key="11">
    <source>
        <dbReference type="SAM" id="SignalP"/>
    </source>
</evidence>
<evidence type="ECO:0000313" key="14">
    <source>
        <dbReference type="EMBL" id="KAJ1519325.1"/>
    </source>
</evidence>
<feature type="region of interest" description="Disordered" evidence="9">
    <location>
        <begin position="473"/>
        <end position="494"/>
    </location>
</feature>
<dbReference type="GO" id="GO:0005829">
    <property type="term" value="C:cytosol"/>
    <property type="evidence" value="ECO:0007669"/>
    <property type="project" value="GOC"/>
</dbReference>
<comment type="similarity">
    <text evidence="8">Belongs to the LU7TM family. TMEM87 subfamily.</text>
</comment>
<feature type="transmembrane region" description="Helical" evidence="10">
    <location>
        <begin position="235"/>
        <end position="256"/>
    </location>
</feature>
<evidence type="ECO:0000313" key="15">
    <source>
        <dbReference type="Proteomes" id="UP001075354"/>
    </source>
</evidence>
<name>A0AAV7X0A6_9NEOP</name>
<dbReference type="Pfam" id="PF21901">
    <property type="entry name" value="TMEM87A-B_GOLD"/>
    <property type="match status" value="1"/>
</dbReference>
<keyword evidence="6 10" id="KW-0472">Membrane</keyword>
<feature type="transmembrane region" description="Helical" evidence="10">
    <location>
        <begin position="337"/>
        <end position="356"/>
    </location>
</feature>
<dbReference type="GO" id="GO:0042147">
    <property type="term" value="P:retrograde transport, endosome to Golgi"/>
    <property type="evidence" value="ECO:0007669"/>
    <property type="project" value="TreeGrafter"/>
</dbReference>
<comment type="subcellular location">
    <subcellularLocation>
        <location evidence="1">Golgi apparatus membrane</location>
        <topology evidence="1">Multi-pass membrane protein</topology>
    </subcellularLocation>
</comment>
<feature type="transmembrane region" description="Helical" evidence="10">
    <location>
        <begin position="377"/>
        <end position="400"/>
    </location>
</feature>
<evidence type="ECO:0000256" key="5">
    <source>
        <dbReference type="ARBA" id="ARBA00023034"/>
    </source>
</evidence>
<evidence type="ECO:0000256" key="10">
    <source>
        <dbReference type="SAM" id="Phobius"/>
    </source>
</evidence>
<reference evidence="14" key="1">
    <citation type="submission" date="2022-12" db="EMBL/GenBank/DDBJ databases">
        <title>Chromosome-level genome assembly of the bean flower thrips Megalurothrips usitatus.</title>
        <authorList>
            <person name="Ma L."/>
            <person name="Liu Q."/>
            <person name="Li H."/>
            <person name="Cai W."/>
        </authorList>
    </citation>
    <scope>NUCLEOTIDE SEQUENCE</scope>
    <source>
        <strain evidence="14">Cailab_2022a</strain>
    </source>
</reference>
<keyword evidence="4 10" id="KW-1133">Transmembrane helix</keyword>
<evidence type="ECO:0000256" key="7">
    <source>
        <dbReference type="ARBA" id="ARBA00023180"/>
    </source>
</evidence>
<dbReference type="Pfam" id="PF06814">
    <property type="entry name" value="GOST_TM"/>
    <property type="match status" value="1"/>
</dbReference>
<keyword evidence="2 10" id="KW-0812">Transmembrane</keyword>
<feature type="compositionally biased region" description="Low complexity" evidence="9">
    <location>
        <begin position="477"/>
        <end position="488"/>
    </location>
</feature>
<accession>A0AAV7X0A6</accession>
<feature type="signal peptide" evidence="11">
    <location>
        <begin position="1"/>
        <end position="25"/>
    </location>
</feature>
<comment type="caution">
    <text evidence="14">The sequence shown here is derived from an EMBL/GenBank/DDBJ whole genome shotgun (WGS) entry which is preliminary data.</text>
</comment>
<evidence type="ECO:0000256" key="6">
    <source>
        <dbReference type="ARBA" id="ARBA00023136"/>
    </source>
</evidence>
<dbReference type="GO" id="GO:0000139">
    <property type="term" value="C:Golgi membrane"/>
    <property type="evidence" value="ECO:0007669"/>
    <property type="project" value="UniProtKB-SubCell"/>
</dbReference>
<evidence type="ECO:0000256" key="1">
    <source>
        <dbReference type="ARBA" id="ARBA00004653"/>
    </source>
</evidence>
<dbReference type="EMBL" id="JAPTSV010000016">
    <property type="protein sequence ID" value="KAJ1519325.1"/>
    <property type="molecule type" value="Genomic_DNA"/>
</dbReference>
<evidence type="ECO:0000256" key="4">
    <source>
        <dbReference type="ARBA" id="ARBA00022989"/>
    </source>
</evidence>
<organism evidence="14 15">
    <name type="scientific">Megalurothrips usitatus</name>
    <name type="common">bean blossom thrips</name>
    <dbReference type="NCBI Taxonomy" id="439358"/>
    <lineage>
        <taxon>Eukaryota</taxon>
        <taxon>Metazoa</taxon>
        <taxon>Ecdysozoa</taxon>
        <taxon>Arthropoda</taxon>
        <taxon>Hexapoda</taxon>
        <taxon>Insecta</taxon>
        <taxon>Pterygota</taxon>
        <taxon>Neoptera</taxon>
        <taxon>Paraneoptera</taxon>
        <taxon>Thysanoptera</taxon>
        <taxon>Terebrantia</taxon>
        <taxon>Thripoidea</taxon>
        <taxon>Thripidae</taxon>
        <taxon>Megalurothrips</taxon>
    </lineage>
</organism>
<dbReference type="Proteomes" id="UP001075354">
    <property type="component" value="Chromosome 16"/>
</dbReference>
<sequence length="531" mass="60814">MTSCKYSLPIWTLLLLFSNFHGVLSDGAGKWTFDLNNEYGYATISKSMFNNSQIFVTVTCDASLDTNVSIQWTVAQYECWQQFAFISDLVSQEPPLVLTNYTLTGPVTQHKCSDHFILGEISPTTIAPDKGSIQPVETEVKKNVKETLYPNKPNHQSPIYTVHRDGLYSLMLHIESTSTFKTTVVIELQSEYGYLSAGMWPLLPFYGVMCLIYVMFGIAWLVVSFCQWRDLLRIQFWIGGVILLGMLEKAVFYAQYQSINSRGTYLTGAVLFAELISCAKRTLARMLVIIVSLGFGIVKPRLGAMLHRVVSTGILYFVLAAVECYKRVMSSTRSYDLFIASLPLALLDSAFCWWIFSNLVQTMRTLRLRRNLVKLSLYRHFSNALYFSVIASCCFMVYSIRFHRMTECLTQWKELWIDEAYWHILFSLILLVIMILWRPTNNNQRYAFTPLLDNPEDEDDEEEQFVNDAFGLKMRGSNNSTSPKPKSSTTEEEDLKWVEDNIPAYLSDSALPILDSDEEATNTRFEVSKMQ</sequence>
<dbReference type="PANTHER" id="PTHR21229:SF1">
    <property type="entry name" value="GH17801P"/>
    <property type="match status" value="1"/>
</dbReference>
<evidence type="ECO:0000259" key="12">
    <source>
        <dbReference type="Pfam" id="PF06814"/>
    </source>
</evidence>
<keyword evidence="5" id="KW-0333">Golgi apparatus</keyword>
<keyword evidence="3 11" id="KW-0732">Signal</keyword>
<dbReference type="AlphaFoldDB" id="A0AAV7X0A6"/>
<evidence type="ECO:0000256" key="8">
    <source>
        <dbReference type="ARBA" id="ARBA00044946"/>
    </source>
</evidence>
<evidence type="ECO:0008006" key="16">
    <source>
        <dbReference type="Google" id="ProtNLM"/>
    </source>
</evidence>
<proteinExistence type="inferred from homology"/>
<evidence type="ECO:0000256" key="2">
    <source>
        <dbReference type="ARBA" id="ARBA00022692"/>
    </source>
</evidence>
<gene>
    <name evidence="14" type="ORF">ONE63_004624</name>
</gene>
<evidence type="ECO:0000256" key="9">
    <source>
        <dbReference type="SAM" id="MobiDB-lite"/>
    </source>
</evidence>
<keyword evidence="15" id="KW-1185">Reference proteome</keyword>
<feature type="transmembrane region" description="Helical" evidence="10">
    <location>
        <begin position="305"/>
        <end position="322"/>
    </location>
</feature>
<feature type="transmembrane region" description="Helical" evidence="10">
    <location>
        <begin position="203"/>
        <end position="223"/>
    </location>
</feature>
<dbReference type="InterPro" id="IPR054101">
    <property type="entry name" value="TMEM87A/B_GOLD"/>
</dbReference>
<feature type="domain" description="TMEM87A/B GOLD" evidence="13">
    <location>
        <begin position="28"/>
        <end position="174"/>
    </location>
</feature>
<dbReference type="InterPro" id="IPR009637">
    <property type="entry name" value="GPR107/GPR108-like"/>
</dbReference>
<feature type="chain" id="PRO_5043709286" description="Transmembrane protein 87A" evidence="11">
    <location>
        <begin position="26"/>
        <end position="531"/>
    </location>
</feature>
<keyword evidence="7" id="KW-0325">Glycoprotein</keyword>
<dbReference type="PANTHER" id="PTHR21229">
    <property type="entry name" value="LUNG SEVEN TRANSMEMBRANE RECEPTOR"/>
    <property type="match status" value="1"/>
</dbReference>
<dbReference type="InterPro" id="IPR053937">
    <property type="entry name" value="GOST_TM"/>
</dbReference>